<keyword evidence="2" id="KW-1185">Reference proteome</keyword>
<gene>
    <name evidence="1" type="ORF">RAJCM14343_1008</name>
</gene>
<evidence type="ECO:0000313" key="2">
    <source>
        <dbReference type="Proteomes" id="UP000325466"/>
    </source>
</evidence>
<dbReference type="Proteomes" id="UP000325466">
    <property type="component" value="Unassembled WGS sequence"/>
</dbReference>
<protein>
    <submittedName>
        <fullName evidence="1">Uncharacterized protein</fullName>
    </submittedName>
</protein>
<sequence length="49" mass="5175">MRHLPAGAEYSLASVVLALLRAPTVFESARMSRALGAAVTGSAPERVHR</sequence>
<proteinExistence type="predicted"/>
<name>A0ABQ0YGZ3_9NOCA</name>
<organism evidence="1 2">
    <name type="scientific">Rhodococcus aetherivorans</name>
    <dbReference type="NCBI Taxonomy" id="191292"/>
    <lineage>
        <taxon>Bacteria</taxon>
        <taxon>Bacillati</taxon>
        <taxon>Actinomycetota</taxon>
        <taxon>Actinomycetes</taxon>
        <taxon>Mycobacteriales</taxon>
        <taxon>Nocardiaceae</taxon>
        <taxon>Rhodococcus</taxon>
    </lineage>
</organism>
<reference evidence="1 2" key="1">
    <citation type="journal article" date="2018" name="Biodegradation">
        <title>1,4-Dioxane degradation characteristics of Rhodococcus aetherivorans JCM 14343.</title>
        <authorList>
            <person name="Inoue D."/>
            <person name="Tsunoda T."/>
            <person name="Yamamoto N."/>
            <person name="Ike M."/>
            <person name="Sei K."/>
        </authorList>
    </citation>
    <scope>NUCLEOTIDE SEQUENCE [LARGE SCALE GENOMIC DNA]</scope>
    <source>
        <strain evidence="1 2">JCM 14343</strain>
    </source>
</reference>
<dbReference type="EMBL" id="BLAH01000026">
    <property type="protein sequence ID" value="GES35759.1"/>
    <property type="molecule type" value="Genomic_DNA"/>
</dbReference>
<evidence type="ECO:0000313" key="1">
    <source>
        <dbReference type="EMBL" id="GES35759.1"/>
    </source>
</evidence>
<comment type="caution">
    <text evidence="1">The sequence shown here is derived from an EMBL/GenBank/DDBJ whole genome shotgun (WGS) entry which is preliminary data.</text>
</comment>
<accession>A0ABQ0YGZ3</accession>